<reference evidence="3 4" key="1">
    <citation type="submission" date="2019-05" db="EMBL/GenBank/DDBJ databases">
        <title>Emergence of the Ug99 lineage of the wheat stem rust pathogen through somatic hybridization.</title>
        <authorList>
            <person name="Li F."/>
            <person name="Upadhyaya N.M."/>
            <person name="Sperschneider J."/>
            <person name="Matny O."/>
            <person name="Nguyen-Phuc H."/>
            <person name="Mago R."/>
            <person name="Raley C."/>
            <person name="Miller M.E."/>
            <person name="Silverstein K.A.T."/>
            <person name="Henningsen E."/>
            <person name="Hirsch C.D."/>
            <person name="Visser B."/>
            <person name="Pretorius Z.A."/>
            <person name="Steffenson B.J."/>
            <person name="Schwessinger B."/>
            <person name="Dodds P.N."/>
            <person name="Figueroa M."/>
        </authorList>
    </citation>
    <scope>NUCLEOTIDE SEQUENCE [LARGE SCALE GENOMIC DNA]</scope>
    <source>
        <strain evidence="2">21-0</strain>
        <strain evidence="1 4">Ug99</strain>
    </source>
</reference>
<keyword evidence="3" id="KW-1185">Reference proteome</keyword>
<accession>A0A5B0N668</accession>
<dbReference type="Proteomes" id="UP000325313">
    <property type="component" value="Unassembled WGS sequence"/>
</dbReference>
<dbReference type="EMBL" id="VSWC01000118">
    <property type="protein sequence ID" value="KAA1084757.1"/>
    <property type="molecule type" value="Genomic_DNA"/>
</dbReference>
<evidence type="ECO:0000313" key="3">
    <source>
        <dbReference type="Proteomes" id="UP000324748"/>
    </source>
</evidence>
<evidence type="ECO:0000313" key="4">
    <source>
        <dbReference type="Proteomes" id="UP000325313"/>
    </source>
</evidence>
<proteinExistence type="predicted"/>
<gene>
    <name evidence="2" type="ORF">PGT21_035125</name>
    <name evidence="1" type="ORF">PGTUg99_023467</name>
</gene>
<evidence type="ECO:0000313" key="1">
    <source>
        <dbReference type="EMBL" id="KAA1073049.1"/>
    </source>
</evidence>
<organism evidence="2 3">
    <name type="scientific">Puccinia graminis f. sp. tritici</name>
    <dbReference type="NCBI Taxonomy" id="56615"/>
    <lineage>
        <taxon>Eukaryota</taxon>
        <taxon>Fungi</taxon>
        <taxon>Dikarya</taxon>
        <taxon>Basidiomycota</taxon>
        <taxon>Pucciniomycotina</taxon>
        <taxon>Pucciniomycetes</taxon>
        <taxon>Pucciniales</taxon>
        <taxon>Pucciniaceae</taxon>
        <taxon>Puccinia</taxon>
    </lineage>
</organism>
<dbReference type="EMBL" id="VDEP01000475">
    <property type="protein sequence ID" value="KAA1073049.1"/>
    <property type="molecule type" value="Genomic_DNA"/>
</dbReference>
<evidence type="ECO:0000313" key="2">
    <source>
        <dbReference type="EMBL" id="KAA1084757.1"/>
    </source>
</evidence>
<dbReference type="Proteomes" id="UP000324748">
    <property type="component" value="Unassembled WGS sequence"/>
</dbReference>
<protein>
    <submittedName>
        <fullName evidence="2">Uncharacterized protein</fullName>
    </submittedName>
</protein>
<comment type="caution">
    <text evidence="2">The sequence shown here is derived from an EMBL/GenBank/DDBJ whole genome shotgun (WGS) entry which is preliminary data.</text>
</comment>
<dbReference type="AlphaFoldDB" id="A0A5B0N668"/>
<name>A0A5B0N668_PUCGR</name>
<sequence length="102" mass="10775">MGMTVNCLGVALTGNLDLDSRPDGFLSAVQECMKSSVEALDAQQAMSYEHTWTVGDGYALLGVTTHASAAEGTDQPKIKMSSPAARSECHGTIEEVYFSQSA</sequence>